<reference evidence="1 2" key="1">
    <citation type="submission" date="2023-10" db="EMBL/GenBank/DDBJ databases">
        <title>Chromosome-scale genome assembly provides insights into flower coloration mechanisms of Canna indica.</title>
        <authorList>
            <person name="Li C."/>
        </authorList>
    </citation>
    <scope>NUCLEOTIDE SEQUENCE [LARGE SCALE GENOMIC DNA]</scope>
    <source>
        <tissue evidence="1">Flower</tissue>
    </source>
</reference>
<evidence type="ECO:0000313" key="2">
    <source>
        <dbReference type="Proteomes" id="UP001327560"/>
    </source>
</evidence>
<organism evidence="1 2">
    <name type="scientific">Canna indica</name>
    <name type="common">Indian-shot</name>
    <dbReference type="NCBI Taxonomy" id="4628"/>
    <lineage>
        <taxon>Eukaryota</taxon>
        <taxon>Viridiplantae</taxon>
        <taxon>Streptophyta</taxon>
        <taxon>Embryophyta</taxon>
        <taxon>Tracheophyta</taxon>
        <taxon>Spermatophyta</taxon>
        <taxon>Magnoliopsida</taxon>
        <taxon>Liliopsida</taxon>
        <taxon>Zingiberales</taxon>
        <taxon>Cannaceae</taxon>
        <taxon>Canna</taxon>
    </lineage>
</organism>
<sequence>MNKNAIAKLFAGKLHVKNICDQVFEEYASDKVMPLEKLPVAVLRVYNCMNKDLLGPHKEPPSQSTIEETMEKLRPADGINDEKFYNLILEWSGKDLRIYMAHKVILALLAAPSLALATKGAGRRAPRIGPVVEKIPTPVFVSVYSLGLLFVQR</sequence>
<gene>
    <name evidence="1" type="ORF">Cni_G25426</name>
</gene>
<evidence type="ECO:0000313" key="1">
    <source>
        <dbReference type="EMBL" id="WOL16638.1"/>
    </source>
</evidence>
<dbReference type="PANTHER" id="PTHR37754">
    <property type="entry name" value="CALCIUM ION-BINDING PROTEIN"/>
    <property type="match status" value="1"/>
</dbReference>
<dbReference type="AlphaFoldDB" id="A0AAQ3KWY9"/>
<accession>A0AAQ3KWY9</accession>
<keyword evidence="2" id="KW-1185">Reference proteome</keyword>
<dbReference type="PANTHER" id="PTHR37754:SF4">
    <property type="entry name" value="EF-HAND DOMAIN-CONTAINING PROTEIN"/>
    <property type="match status" value="1"/>
</dbReference>
<name>A0AAQ3KWY9_9LILI</name>
<proteinExistence type="predicted"/>
<dbReference type="Proteomes" id="UP001327560">
    <property type="component" value="Chromosome 8"/>
</dbReference>
<dbReference type="EMBL" id="CP136897">
    <property type="protein sequence ID" value="WOL16638.1"/>
    <property type="molecule type" value="Genomic_DNA"/>
</dbReference>
<protein>
    <submittedName>
        <fullName evidence="1">Uncharacterized protein</fullName>
    </submittedName>
</protein>